<proteinExistence type="predicted"/>
<protein>
    <submittedName>
        <fullName evidence="2">Uncharacterized protein</fullName>
    </submittedName>
</protein>
<evidence type="ECO:0000256" key="1">
    <source>
        <dbReference type="SAM" id="MobiDB-lite"/>
    </source>
</evidence>
<keyword evidence="3" id="KW-1185">Reference proteome</keyword>
<gene>
    <name evidence="2" type="ORF">DSL72_004288</name>
</gene>
<feature type="region of interest" description="Disordered" evidence="1">
    <location>
        <begin position="63"/>
        <end position="92"/>
    </location>
</feature>
<dbReference type="AlphaFoldDB" id="A0A8A3P4B2"/>
<evidence type="ECO:0000313" key="2">
    <source>
        <dbReference type="EMBL" id="QSZ29771.1"/>
    </source>
</evidence>
<reference evidence="2" key="1">
    <citation type="submission" date="2020-10" db="EMBL/GenBank/DDBJ databases">
        <title>Genome Sequence of Monilinia vaccinii-corymbosi Sheds Light on Mummy Berry Disease Infection of Blueberry and Mating Type.</title>
        <authorList>
            <person name="Yow A.G."/>
            <person name="Zhang Y."/>
            <person name="Bansal K."/>
            <person name="Eacker S.M."/>
            <person name="Sullivan S."/>
            <person name="Liachko I."/>
            <person name="Cubeta M.A."/>
            <person name="Rollins J.A."/>
            <person name="Ashrafi H."/>
        </authorList>
    </citation>
    <scope>NUCLEOTIDE SEQUENCE</scope>
    <source>
        <strain evidence="2">RL-1</strain>
    </source>
</reference>
<dbReference type="EMBL" id="CP063405">
    <property type="protein sequence ID" value="QSZ29771.1"/>
    <property type="molecule type" value="Genomic_DNA"/>
</dbReference>
<dbReference type="Proteomes" id="UP000672032">
    <property type="component" value="Chromosome 1"/>
</dbReference>
<name>A0A8A3P4B2_9HELO</name>
<evidence type="ECO:0000313" key="3">
    <source>
        <dbReference type="Proteomes" id="UP000672032"/>
    </source>
</evidence>
<sequence length="169" mass="18341">MSALDRLNLTVPSIYLTFLKCVHMSVPLPVPDCGGKLSFAGQILASSLRARARERNSCFMFPPHEGDDQPLQVDAGQSARKGSRGRAEPKSHLSIGSTAFLTSITGGKEGRVDADWGYPRLPPANYLLLVFSEIVEGKERFPDVTGSEPRLGPGFLMLANEPETLAKSR</sequence>
<organism evidence="2 3">
    <name type="scientific">Monilinia vaccinii-corymbosi</name>
    <dbReference type="NCBI Taxonomy" id="61207"/>
    <lineage>
        <taxon>Eukaryota</taxon>
        <taxon>Fungi</taxon>
        <taxon>Dikarya</taxon>
        <taxon>Ascomycota</taxon>
        <taxon>Pezizomycotina</taxon>
        <taxon>Leotiomycetes</taxon>
        <taxon>Helotiales</taxon>
        <taxon>Sclerotiniaceae</taxon>
        <taxon>Monilinia</taxon>
    </lineage>
</organism>
<accession>A0A8A3P4B2</accession>